<gene>
    <name evidence="3" type="ORF">L1049_001483</name>
</gene>
<proteinExistence type="inferred from homology"/>
<feature type="compositionally biased region" description="Basic and acidic residues" evidence="2">
    <location>
        <begin position="213"/>
        <end position="230"/>
    </location>
</feature>
<comment type="caution">
    <text evidence="3">The sequence shown here is derived from an EMBL/GenBank/DDBJ whole genome shotgun (WGS) entry which is preliminary data.</text>
</comment>
<dbReference type="FunFam" id="1.20.1260.60:FF:000002">
    <property type="entry name" value="Vacuolar protein sorting-associated protein IST1"/>
    <property type="match status" value="1"/>
</dbReference>
<feature type="region of interest" description="Disordered" evidence="2">
    <location>
        <begin position="473"/>
        <end position="535"/>
    </location>
</feature>
<accession>A0AAP0NDD2</accession>
<dbReference type="PANTHER" id="PTHR12161:SF14">
    <property type="entry name" value="REGULATOR OF VPS4 ACTIVITY IN THE MVB PATHWAY PROTEIN"/>
    <property type="match status" value="1"/>
</dbReference>
<sequence length="665" mass="75026">MLDGLLGRGFASKCKSSIKVTRTRIDVIRRKRNATQKFLKKDVADLLANGLDINAYGRAEGLLAELILSSCYDFVEQSCEFILKHLSVMQKQSECPEECRVAVASLMFAAARFSDLPELRDLRQVFQERYGNSLEYFVNQEFVENLSSKPPTQEKKLQLMQDIALEFSIRWDSRAFEKRMSNPSVSVQGQPKKHGSLHVPDDKYKSPNGSDIVPKRDKHDVLPREKHELSNDGNGFRNRREANVPKKEQDLQFFGRQEGNGHKPLNGREETILKRDDHDISFQKRQEVIADKHEPRNGKEDATPKTIRVGSSSRGKRLECLDGGYNLQNGRENTVPKRESQDNFSHGKQVFASSCERMPVKSDVKDVPFAGYNHVGQQDVANSTRKVQGEEADRLKSYSNAIPPPYVKPPKASKRGANSGSKHAGFDCNGASTDSSTHNRANVGNRSERSQIGSYHSDYEMQVAEAVRVNSHNHEKDPQYHDDAAGDPMPKPRSMRRRHSKSQSSHDDIGNFEERRVVRRNPSGRRRGDSRRGLQILFDDDPYKKDEEEKIIDKLLMHYSKKPSTYEGKVRKRSKAHPSHDIAVDAGESAENIGSSGPDMGSEMVRHPARSVSLPHEQTGPSEPTKVFARAASFQPDRLSPARHVHPKLPDYDDLAARFGALKGR</sequence>
<dbReference type="Gene3D" id="1.20.1260.60">
    <property type="entry name" value="Vacuolar protein sorting-associated protein Ist1"/>
    <property type="match status" value="1"/>
</dbReference>
<dbReference type="PANTHER" id="PTHR12161">
    <property type="entry name" value="IST1 FAMILY MEMBER"/>
    <property type="match status" value="1"/>
</dbReference>
<feature type="compositionally biased region" description="Basic and acidic residues" evidence="2">
    <location>
        <begin position="473"/>
        <end position="484"/>
    </location>
</feature>
<evidence type="ECO:0000313" key="3">
    <source>
        <dbReference type="EMBL" id="KAK9269705.1"/>
    </source>
</evidence>
<dbReference type="Proteomes" id="UP001415857">
    <property type="component" value="Unassembled WGS sequence"/>
</dbReference>
<comment type="similarity">
    <text evidence="1">Belongs to the IST1 family.</text>
</comment>
<dbReference type="AlphaFoldDB" id="A0AAP0NDD2"/>
<feature type="region of interest" description="Disordered" evidence="2">
    <location>
        <begin position="180"/>
        <end position="243"/>
    </location>
</feature>
<evidence type="ECO:0000256" key="2">
    <source>
        <dbReference type="SAM" id="MobiDB-lite"/>
    </source>
</evidence>
<dbReference type="GO" id="GO:0015031">
    <property type="term" value="P:protein transport"/>
    <property type="evidence" value="ECO:0007669"/>
    <property type="project" value="InterPro"/>
</dbReference>
<feature type="compositionally biased region" description="Basic and acidic residues" evidence="2">
    <location>
        <begin position="294"/>
        <end position="303"/>
    </location>
</feature>
<dbReference type="Pfam" id="PF03398">
    <property type="entry name" value="Ist1"/>
    <property type="match status" value="1"/>
</dbReference>
<evidence type="ECO:0000256" key="1">
    <source>
        <dbReference type="ARBA" id="ARBA00005536"/>
    </source>
</evidence>
<protein>
    <recommendedName>
        <fullName evidence="5">IST1-like protein</fullName>
    </recommendedName>
</protein>
<feature type="compositionally biased region" description="Polar residues" evidence="2">
    <location>
        <begin position="430"/>
        <end position="454"/>
    </location>
</feature>
<keyword evidence="4" id="KW-1185">Reference proteome</keyword>
<name>A0AAP0NDD2_LIQFO</name>
<evidence type="ECO:0008006" key="5">
    <source>
        <dbReference type="Google" id="ProtNLM"/>
    </source>
</evidence>
<evidence type="ECO:0000313" key="4">
    <source>
        <dbReference type="Proteomes" id="UP001415857"/>
    </source>
</evidence>
<reference evidence="3 4" key="1">
    <citation type="journal article" date="2024" name="Plant J.">
        <title>Genome sequences and population genomics reveal climatic adaptation and genomic divergence between two closely related sweetgum species.</title>
        <authorList>
            <person name="Xu W.Q."/>
            <person name="Ren C.Q."/>
            <person name="Zhang X.Y."/>
            <person name="Comes H.P."/>
            <person name="Liu X.H."/>
            <person name="Li Y.G."/>
            <person name="Kettle C.J."/>
            <person name="Jalonen R."/>
            <person name="Gaisberger H."/>
            <person name="Ma Y.Z."/>
            <person name="Qiu Y.X."/>
        </authorList>
    </citation>
    <scope>NUCLEOTIDE SEQUENCE [LARGE SCALE GENOMIC DNA]</scope>
    <source>
        <strain evidence="3">Hangzhou</strain>
    </source>
</reference>
<dbReference type="InterPro" id="IPR005061">
    <property type="entry name" value="Ist1"/>
</dbReference>
<feature type="region of interest" description="Disordered" evidence="2">
    <location>
        <begin position="564"/>
        <end position="624"/>
    </location>
</feature>
<feature type="region of interest" description="Disordered" evidence="2">
    <location>
        <begin position="380"/>
        <end position="454"/>
    </location>
</feature>
<feature type="region of interest" description="Disordered" evidence="2">
    <location>
        <begin position="322"/>
        <end position="346"/>
    </location>
</feature>
<organism evidence="3 4">
    <name type="scientific">Liquidambar formosana</name>
    <name type="common">Formosan gum</name>
    <dbReference type="NCBI Taxonomy" id="63359"/>
    <lineage>
        <taxon>Eukaryota</taxon>
        <taxon>Viridiplantae</taxon>
        <taxon>Streptophyta</taxon>
        <taxon>Embryophyta</taxon>
        <taxon>Tracheophyta</taxon>
        <taxon>Spermatophyta</taxon>
        <taxon>Magnoliopsida</taxon>
        <taxon>eudicotyledons</taxon>
        <taxon>Gunneridae</taxon>
        <taxon>Pentapetalae</taxon>
        <taxon>Saxifragales</taxon>
        <taxon>Altingiaceae</taxon>
        <taxon>Liquidambar</taxon>
    </lineage>
</organism>
<feature type="region of interest" description="Disordered" evidence="2">
    <location>
        <begin position="294"/>
        <end position="313"/>
    </location>
</feature>
<dbReference type="EMBL" id="JBBPBK010000015">
    <property type="protein sequence ID" value="KAK9269705.1"/>
    <property type="molecule type" value="Genomic_DNA"/>
</dbReference>
<feature type="compositionally biased region" description="Basic and acidic residues" evidence="2">
    <location>
        <begin position="504"/>
        <end position="516"/>
    </location>
</feature>
<dbReference type="InterPro" id="IPR042277">
    <property type="entry name" value="IST1-like"/>
</dbReference>
<feature type="compositionally biased region" description="Basic and acidic residues" evidence="2">
    <location>
        <begin position="387"/>
        <end position="396"/>
    </location>
</feature>